<name>A0ABY9UUB3_9ACTN</name>
<keyword evidence="2" id="KW-1185">Reference proteome</keyword>
<evidence type="ECO:0000313" key="1">
    <source>
        <dbReference type="EMBL" id="WNE95459.1"/>
    </source>
</evidence>
<evidence type="ECO:0000313" key="2">
    <source>
        <dbReference type="Proteomes" id="UP001305606"/>
    </source>
</evidence>
<dbReference type="InterPro" id="IPR027417">
    <property type="entry name" value="P-loop_NTPase"/>
</dbReference>
<gene>
    <name evidence="1" type="ORF">PS467_08915</name>
</gene>
<sequence length="111" mass="11677">MVSHLPGRFGVLIGANGAGKTTLTDAFHLAHSGSCFPLLPRYGSATLAPEGSNRTIEVAYKLGDSLTEEGRHGHQLHAVGHQRLGKVAQNWGVTLSRRLGSVATKVNATHG</sequence>
<dbReference type="EMBL" id="CP117522">
    <property type="protein sequence ID" value="WNE95459.1"/>
    <property type="molecule type" value="Genomic_DNA"/>
</dbReference>
<reference evidence="1 2" key="1">
    <citation type="submission" date="2023-02" db="EMBL/GenBank/DDBJ databases">
        <title>Streptomyces sp. SCA4-21 with antifungal activity against Fusarium oxysporum f. sp. cubense, Streptomyces sp. SCA2-17 with antifungal activity against Fusarium oxysporum f. sp. cubense.</title>
        <authorList>
            <person name="Qi D."/>
        </authorList>
    </citation>
    <scope>NUCLEOTIDE SEQUENCE [LARGE SCALE GENOMIC DNA]</scope>
    <source>
        <strain evidence="1 2">SCA4-21</strain>
    </source>
</reference>
<accession>A0ABY9UUB3</accession>
<dbReference type="Gene3D" id="3.40.50.300">
    <property type="entry name" value="P-loop containing nucleotide triphosphate hydrolases"/>
    <property type="match status" value="1"/>
</dbReference>
<dbReference type="RefSeq" id="WP_311034801.1">
    <property type="nucleotide sequence ID" value="NZ_CP117522.1"/>
</dbReference>
<evidence type="ECO:0008006" key="3">
    <source>
        <dbReference type="Google" id="ProtNLM"/>
    </source>
</evidence>
<organism evidence="1 2">
    <name type="scientific">Streptomyces luomodiensis</name>
    <dbReference type="NCBI Taxonomy" id="3026192"/>
    <lineage>
        <taxon>Bacteria</taxon>
        <taxon>Bacillati</taxon>
        <taxon>Actinomycetota</taxon>
        <taxon>Actinomycetes</taxon>
        <taxon>Kitasatosporales</taxon>
        <taxon>Streptomycetaceae</taxon>
        <taxon>Streptomyces</taxon>
    </lineage>
</organism>
<dbReference type="SUPFAM" id="SSF52540">
    <property type="entry name" value="P-loop containing nucleoside triphosphate hydrolases"/>
    <property type="match status" value="1"/>
</dbReference>
<dbReference type="Proteomes" id="UP001305606">
    <property type="component" value="Chromosome"/>
</dbReference>
<proteinExistence type="predicted"/>
<protein>
    <recommendedName>
        <fullName evidence="3">Rad50/SbcC-type AAA domain-containing protein</fullName>
    </recommendedName>
</protein>